<dbReference type="InterPro" id="IPR020070">
    <property type="entry name" value="Ribosomal_bL9_N"/>
</dbReference>
<comment type="caution">
    <text evidence="6">The sequence shown here is derived from an EMBL/GenBank/DDBJ whole genome shotgun (WGS) entry which is preliminary data.</text>
</comment>
<evidence type="ECO:0000256" key="4">
    <source>
        <dbReference type="SAM" id="MobiDB-lite"/>
    </source>
</evidence>
<dbReference type="AlphaFoldDB" id="A0AAD8XZ91"/>
<feature type="region of interest" description="Disordered" evidence="4">
    <location>
        <begin position="207"/>
        <end position="266"/>
    </location>
</feature>
<organism evidence="6 7">
    <name type="scientific">Skeletonema marinoi</name>
    <dbReference type="NCBI Taxonomy" id="267567"/>
    <lineage>
        <taxon>Eukaryota</taxon>
        <taxon>Sar</taxon>
        <taxon>Stramenopiles</taxon>
        <taxon>Ochrophyta</taxon>
        <taxon>Bacillariophyta</taxon>
        <taxon>Coscinodiscophyceae</taxon>
        <taxon>Thalassiosirophycidae</taxon>
        <taxon>Thalassiosirales</taxon>
        <taxon>Skeletonemataceae</taxon>
        <taxon>Skeletonema</taxon>
        <taxon>Skeletonema marinoi-dohrnii complex</taxon>
    </lineage>
</organism>
<evidence type="ECO:0000313" key="7">
    <source>
        <dbReference type="Proteomes" id="UP001224775"/>
    </source>
</evidence>
<sequence length="298" mass="33165">MSSASLLSPSFRNGLRRCILQHQHQTTTTTTPTSITLRHKHQVRVILTRDLPEGQMRGIYAGEVHNVAAGYARNYLIPQKMAVYATPRNFERCGFIDPEIAAKEEEAAQKFAQEDEEENADLKAADVLRKYLRNKTVKLIRNVDPNVPTMCHPGHVSAMNIRDKLSKQLKIDLEEHETIQIRNEPVGGLDEMDEKERMQLIMNMDGVIGATTGPGLDDDDDDDDDDAAKGEDKEEESVEEEESTAAAAAVETAAADDTSSTDEAKDCDTKVKQLGDYLAKITLAGGYVVPLHFRVERR</sequence>
<dbReference type="EMBL" id="JATAAI010000030">
    <property type="protein sequence ID" value="KAK1736180.1"/>
    <property type="molecule type" value="Genomic_DNA"/>
</dbReference>
<protein>
    <recommendedName>
        <fullName evidence="5">Ribosomal protein L9 domain-containing protein</fullName>
    </recommendedName>
</protein>
<evidence type="ECO:0000256" key="3">
    <source>
        <dbReference type="ARBA" id="ARBA00023274"/>
    </source>
</evidence>
<feature type="domain" description="Ribosomal protein L9" evidence="5">
    <location>
        <begin position="60"/>
        <end position="91"/>
    </location>
</feature>
<dbReference type="Pfam" id="PF01281">
    <property type="entry name" value="Ribosomal_L9_N"/>
    <property type="match status" value="1"/>
</dbReference>
<feature type="compositionally biased region" description="Acidic residues" evidence="4">
    <location>
        <begin position="233"/>
        <end position="243"/>
    </location>
</feature>
<dbReference type="PANTHER" id="PTHR21368">
    <property type="entry name" value="50S RIBOSOMAL PROTEIN L9"/>
    <property type="match status" value="1"/>
</dbReference>
<evidence type="ECO:0000259" key="5">
    <source>
        <dbReference type="Pfam" id="PF01281"/>
    </source>
</evidence>
<dbReference type="Proteomes" id="UP001224775">
    <property type="component" value="Unassembled WGS sequence"/>
</dbReference>
<dbReference type="SUPFAM" id="SSF55658">
    <property type="entry name" value="L9 N-domain-like"/>
    <property type="match status" value="1"/>
</dbReference>
<dbReference type="GO" id="GO:0006412">
    <property type="term" value="P:translation"/>
    <property type="evidence" value="ECO:0007669"/>
    <property type="project" value="InterPro"/>
</dbReference>
<dbReference type="GO" id="GO:1990904">
    <property type="term" value="C:ribonucleoprotein complex"/>
    <property type="evidence" value="ECO:0007669"/>
    <property type="project" value="UniProtKB-KW"/>
</dbReference>
<accession>A0AAD8XZ91</accession>
<name>A0AAD8XZ91_9STRA</name>
<keyword evidence="2" id="KW-0689">Ribosomal protein</keyword>
<reference evidence="6" key="1">
    <citation type="submission" date="2023-06" db="EMBL/GenBank/DDBJ databases">
        <title>Survivors Of The Sea: Transcriptome response of Skeletonema marinoi to long-term dormancy.</title>
        <authorList>
            <person name="Pinder M.I.M."/>
            <person name="Kourtchenko O."/>
            <person name="Robertson E.K."/>
            <person name="Larsson T."/>
            <person name="Maumus F."/>
            <person name="Osuna-Cruz C.M."/>
            <person name="Vancaester E."/>
            <person name="Stenow R."/>
            <person name="Vandepoele K."/>
            <person name="Ploug H."/>
            <person name="Bruchert V."/>
            <person name="Godhe A."/>
            <person name="Topel M."/>
        </authorList>
    </citation>
    <scope>NUCLEOTIDE SEQUENCE</scope>
    <source>
        <strain evidence="6">R05AC</strain>
    </source>
</reference>
<gene>
    <name evidence="6" type="ORF">QTG54_013316</name>
</gene>
<dbReference type="GO" id="GO:0003735">
    <property type="term" value="F:structural constituent of ribosome"/>
    <property type="evidence" value="ECO:0007669"/>
    <property type="project" value="InterPro"/>
</dbReference>
<dbReference type="InterPro" id="IPR009027">
    <property type="entry name" value="Ribosomal_bL9/RNase_H1_N"/>
</dbReference>
<proteinExistence type="inferred from homology"/>
<dbReference type="InterPro" id="IPR000244">
    <property type="entry name" value="Ribosomal_bL9"/>
</dbReference>
<evidence type="ECO:0000313" key="6">
    <source>
        <dbReference type="EMBL" id="KAK1736180.1"/>
    </source>
</evidence>
<keyword evidence="7" id="KW-1185">Reference proteome</keyword>
<evidence type="ECO:0000256" key="2">
    <source>
        <dbReference type="ARBA" id="ARBA00022980"/>
    </source>
</evidence>
<dbReference type="GO" id="GO:0005840">
    <property type="term" value="C:ribosome"/>
    <property type="evidence" value="ECO:0007669"/>
    <property type="project" value="UniProtKB-KW"/>
</dbReference>
<feature type="compositionally biased region" description="Low complexity" evidence="4">
    <location>
        <begin position="244"/>
        <end position="258"/>
    </location>
</feature>
<dbReference type="Gene3D" id="3.40.5.10">
    <property type="entry name" value="Ribosomal protein L9, N-terminal domain"/>
    <property type="match status" value="1"/>
</dbReference>
<keyword evidence="3" id="KW-0687">Ribonucleoprotein</keyword>
<feature type="compositionally biased region" description="Acidic residues" evidence="4">
    <location>
        <begin position="216"/>
        <end position="226"/>
    </location>
</feature>
<dbReference type="InterPro" id="IPR036935">
    <property type="entry name" value="Ribosomal_bL9_N_sf"/>
</dbReference>
<evidence type="ECO:0000256" key="1">
    <source>
        <dbReference type="ARBA" id="ARBA00010605"/>
    </source>
</evidence>
<comment type="similarity">
    <text evidence="1">Belongs to the bacterial ribosomal protein bL9 family.</text>
</comment>